<comment type="function">
    <text evidence="11">Catalyzes an early step in the biosynthesis of tetrapyrroles. Binds two molecules of 5-aminolevulinate per subunit, each at a distinct site, and catalyzes their condensation to form porphobilinogen.</text>
</comment>
<dbReference type="EMBL" id="OU900102">
    <property type="protein sequence ID" value="CAG9865545.1"/>
    <property type="molecule type" value="Genomic_DNA"/>
</dbReference>
<feature type="binding site" evidence="17">
    <location>
        <position position="138"/>
    </location>
    <ligand>
        <name>Zn(2+)</name>
        <dbReference type="ChEBI" id="CHEBI:29105"/>
        <label>1</label>
        <note>catalytic</note>
    </ligand>
</feature>
<feature type="active site" description="Schiff-base intermediate with substrate" evidence="15">
    <location>
        <position position="258"/>
    </location>
</feature>
<evidence type="ECO:0000256" key="9">
    <source>
        <dbReference type="ARBA" id="ARBA00023239"/>
    </source>
</evidence>
<proteinExistence type="inferred from homology"/>
<keyword evidence="10" id="KW-0627">Porphyrin biosynthesis</keyword>
<evidence type="ECO:0000256" key="1">
    <source>
        <dbReference type="ARBA" id="ARBA00001947"/>
    </source>
</evidence>
<evidence type="ECO:0000256" key="2">
    <source>
        <dbReference type="ARBA" id="ARBA00004694"/>
    </source>
</evidence>
<comment type="pathway">
    <text evidence="2">Porphyrin-containing compound metabolism; protoporphyrin-IX biosynthesis; coproporphyrinogen-III from 5-aminolevulinate: step 1/4.</text>
</comment>
<comment type="similarity">
    <text evidence="3 18">Belongs to the ALAD family.</text>
</comment>
<evidence type="ECO:0000256" key="3">
    <source>
        <dbReference type="ARBA" id="ARBA00008055"/>
    </source>
</evidence>
<evidence type="ECO:0000256" key="17">
    <source>
        <dbReference type="PIRSR" id="PIRSR001415-4"/>
    </source>
</evidence>
<keyword evidence="8" id="KW-0350">Heme biosynthesis</keyword>
<dbReference type="PANTHER" id="PTHR11458:SF0">
    <property type="entry name" value="DELTA-AMINOLEVULINIC ACID DEHYDRATASE"/>
    <property type="match status" value="1"/>
</dbReference>
<evidence type="ECO:0000256" key="7">
    <source>
        <dbReference type="ARBA" id="ARBA00022833"/>
    </source>
</evidence>
<dbReference type="SUPFAM" id="SSF51569">
    <property type="entry name" value="Aldolase"/>
    <property type="match status" value="1"/>
</dbReference>
<comment type="cofactor">
    <cofactor evidence="1">
        <name>Zn(2+)</name>
        <dbReference type="ChEBI" id="CHEBI:29105"/>
    </cofactor>
</comment>
<evidence type="ECO:0000256" key="5">
    <source>
        <dbReference type="ARBA" id="ARBA00020771"/>
    </source>
</evidence>
<sequence>MSDEFVVRNENILHSGMFHPTLRTWQGLQCNIGPENFMYPVFIVEENNAIQPIDSMPGISRFGVDSLKQHLQPLIAKGLKSILLFGVINTLTKDDNATHADSPQNPVIKALPKLLEWFPDLIIACDVCLCPYTSHGHCGMFNNDGSLDNTSSIRRISKIALNYAKAGAHIVAPSDMMDGRIGAIKTELVNNGLGNKVAVLSYTAKFASNFYGPFRDAAKSKPAYGDRKCYQLPAGGAGLALRAAERDVSEGADMLMVKPVMIYMDLVRQIKDKYPERPMFVYQVSGEYSMIYNASVKGTFDLRLGLMEIFSSLRRAGADVIISYFTPLVLHWMSQPKNKL</sequence>
<dbReference type="Proteomes" id="UP001153712">
    <property type="component" value="Chromosome 9"/>
</dbReference>
<feature type="binding site" evidence="16">
    <location>
        <position position="324"/>
    </location>
    <ligand>
        <name>5-aminolevulinate</name>
        <dbReference type="ChEBI" id="CHEBI:356416"/>
        <label>2</label>
    </ligand>
</feature>
<evidence type="ECO:0000256" key="14">
    <source>
        <dbReference type="ARBA" id="ARBA00047651"/>
    </source>
</evidence>
<dbReference type="InterPro" id="IPR001731">
    <property type="entry name" value="ALAD"/>
</dbReference>
<evidence type="ECO:0000256" key="11">
    <source>
        <dbReference type="ARBA" id="ARBA00025628"/>
    </source>
</evidence>
<dbReference type="PRINTS" id="PR00144">
    <property type="entry name" value="DALDHYDRTASE"/>
</dbReference>
<comment type="subunit">
    <text evidence="12">Homooctamer; active form. Homohexamer; low activity form.</text>
</comment>
<dbReference type="PANTHER" id="PTHR11458">
    <property type="entry name" value="DELTA-AMINOLEVULINIC ACID DEHYDRATASE"/>
    <property type="match status" value="1"/>
</dbReference>
<feature type="binding site" evidence="17">
    <location>
        <position position="229"/>
    </location>
    <ligand>
        <name>Zn(2+)</name>
        <dbReference type="ChEBI" id="CHEBI:29105"/>
        <label>2</label>
    </ligand>
</feature>
<dbReference type="EC" id="4.2.1.24" evidence="4"/>
<dbReference type="FunFam" id="3.20.20.70:FF:000048">
    <property type="entry name" value="Delta-aminolevulinic acid dehydratase"/>
    <property type="match status" value="1"/>
</dbReference>
<evidence type="ECO:0000256" key="18">
    <source>
        <dbReference type="RuleBase" id="RU004161"/>
    </source>
</evidence>
<dbReference type="Gene3D" id="3.20.20.70">
    <property type="entry name" value="Aldolase class I"/>
    <property type="match status" value="1"/>
</dbReference>
<evidence type="ECO:0000256" key="10">
    <source>
        <dbReference type="ARBA" id="ARBA00023244"/>
    </source>
</evidence>
<feature type="binding site" evidence="16">
    <location>
        <position position="215"/>
    </location>
    <ligand>
        <name>5-aminolevulinate</name>
        <dbReference type="ChEBI" id="CHEBI:356416"/>
        <label>1</label>
    </ligand>
</feature>
<feature type="binding site" evidence="17">
    <location>
        <position position="130"/>
    </location>
    <ligand>
        <name>Zn(2+)</name>
        <dbReference type="ChEBI" id="CHEBI:29105"/>
        <label>1</label>
        <note>catalytic</note>
    </ligand>
</feature>
<dbReference type="GO" id="GO:0008270">
    <property type="term" value="F:zinc ion binding"/>
    <property type="evidence" value="ECO:0007669"/>
    <property type="project" value="TreeGrafter"/>
</dbReference>
<evidence type="ECO:0000256" key="15">
    <source>
        <dbReference type="PIRSR" id="PIRSR001415-1"/>
    </source>
</evidence>
<dbReference type="SMART" id="SM01004">
    <property type="entry name" value="ALAD"/>
    <property type="match status" value="1"/>
</dbReference>
<feature type="binding site" evidence="16">
    <location>
        <position position="227"/>
    </location>
    <ligand>
        <name>5-aminolevulinate</name>
        <dbReference type="ChEBI" id="CHEBI:356416"/>
        <label>1</label>
    </ligand>
</feature>
<organism evidence="19 20">
    <name type="scientific">Phyllotreta striolata</name>
    <name type="common">Striped flea beetle</name>
    <name type="synonym">Crioceris striolata</name>
    <dbReference type="NCBI Taxonomy" id="444603"/>
    <lineage>
        <taxon>Eukaryota</taxon>
        <taxon>Metazoa</taxon>
        <taxon>Ecdysozoa</taxon>
        <taxon>Arthropoda</taxon>
        <taxon>Hexapoda</taxon>
        <taxon>Insecta</taxon>
        <taxon>Pterygota</taxon>
        <taxon>Neoptera</taxon>
        <taxon>Endopterygota</taxon>
        <taxon>Coleoptera</taxon>
        <taxon>Polyphaga</taxon>
        <taxon>Cucujiformia</taxon>
        <taxon>Chrysomeloidea</taxon>
        <taxon>Chrysomelidae</taxon>
        <taxon>Galerucinae</taxon>
        <taxon>Alticini</taxon>
        <taxon>Phyllotreta</taxon>
    </lineage>
</organism>
<keyword evidence="6" id="KW-0479">Metal-binding</keyword>
<evidence type="ECO:0000256" key="16">
    <source>
        <dbReference type="PIRSR" id="PIRSR001415-2"/>
    </source>
</evidence>
<keyword evidence="9" id="KW-0456">Lyase</keyword>
<evidence type="ECO:0000256" key="8">
    <source>
        <dbReference type="ARBA" id="ARBA00023133"/>
    </source>
</evidence>
<evidence type="ECO:0000313" key="20">
    <source>
        <dbReference type="Proteomes" id="UP001153712"/>
    </source>
</evidence>
<keyword evidence="7" id="KW-0862">Zinc</keyword>
<dbReference type="NCBIfam" id="NF006762">
    <property type="entry name" value="PRK09283.1"/>
    <property type="match status" value="1"/>
</dbReference>
<feature type="binding site" evidence="17">
    <location>
        <position position="137"/>
    </location>
    <ligand>
        <name>Zn(2+)</name>
        <dbReference type="ChEBI" id="CHEBI:29105"/>
        <label>2</label>
    </ligand>
</feature>
<dbReference type="PIRSF" id="PIRSF001415">
    <property type="entry name" value="Porphbilin_synth"/>
    <property type="match status" value="1"/>
</dbReference>
<dbReference type="OrthoDB" id="1530at2759"/>
<dbReference type="Pfam" id="PF00490">
    <property type="entry name" value="ALAD"/>
    <property type="match status" value="1"/>
</dbReference>
<gene>
    <name evidence="19" type="ORF">PHYEVI_LOCUS11775</name>
</gene>
<dbReference type="AlphaFoldDB" id="A0A9N9TVK6"/>
<protein>
    <recommendedName>
        <fullName evidence="5">Delta-aminolevulinic acid dehydratase</fullName>
        <ecNumber evidence="4">4.2.1.24</ecNumber>
    </recommendedName>
    <alternativeName>
        <fullName evidence="13">Porphobilinogen synthase</fullName>
    </alternativeName>
</protein>
<dbReference type="GO" id="GO:0005829">
    <property type="term" value="C:cytosol"/>
    <property type="evidence" value="ECO:0007669"/>
    <property type="project" value="TreeGrafter"/>
</dbReference>
<evidence type="ECO:0000256" key="4">
    <source>
        <dbReference type="ARBA" id="ARBA00012053"/>
    </source>
</evidence>
<dbReference type="InterPro" id="IPR013785">
    <property type="entry name" value="Aldolase_TIM"/>
</dbReference>
<comment type="catalytic activity">
    <reaction evidence="14">
        <text>2 5-aminolevulinate = porphobilinogen + 2 H2O + H(+)</text>
        <dbReference type="Rhea" id="RHEA:24064"/>
        <dbReference type="ChEBI" id="CHEBI:15377"/>
        <dbReference type="ChEBI" id="CHEBI:15378"/>
        <dbReference type="ChEBI" id="CHEBI:58126"/>
        <dbReference type="ChEBI" id="CHEBI:356416"/>
        <dbReference type="EC" id="4.2.1.24"/>
    </reaction>
</comment>
<reference evidence="19" key="1">
    <citation type="submission" date="2022-01" db="EMBL/GenBank/DDBJ databases">
        <authorList>
            <person name="King R."/>
        </authorList>
    </citation>
    <scope>NUCLEOTIDE SEQUENCE</scope>
</reference>
<dbReference type="GO" id="GO:0004655">
    <property type="term" value="F:porphobilinogen synthase activity"/>
    <property type="evidence" value="ECO:0007669"/>
    <property type="project" value="UniProtKB-EC"/>
</dbReference>
<evidence type="ECO:0000256" key="6">
    <source>
        <dbReference type="ARBA" id="ARBA00022723"/>
    </source>
</evidence>
<keyword evidence="20" id="KW-1185">Reference proteome</keyword>
<dbReference type="GO" id="GO:0006783">
    <property type="term" value="P:heme biosynthetic process"/>
    <property type="evidence" value="ECO:0007669"/>
    <property type="project" value="UniProtKB-KW"/>
</dbReference>
<accession>A0A9N9TVK6</accession>
<evidence type="ECO:0000313" key="19">
    <source>
        <dbReference type="EMBL" id="CAG9865545.1"/>
    </source>
</evidence>
<feature type="binding site" evidence="16">
    <location>
        <position position="285"/>
    </location>
    <ligand>
        <name>5-aminolevulinate</name>
        <dbReference type="ChEBI" id="CHEBI:356416"/>
        <label>2</label>
    </ligand>
</feature>
<evidence type="ECO:0000256" key="12">
    <source>
        <dbReference type="ARBA" id="ARBA00025861"/>
    </source>
</evidence>
<feature type="binding site" evidence="17">
    <location>
        <position position="128"/>
    </location>
    <ligand>
        <name>Zn(2+)</name>
        <dbReference type="ChEBI" id="CHEBI:29105"/>
        <label>1</label>
        <note>catalytic</note>
    </ligand>
</feature>
<feature type="active site" description="Schiff-base intermediate with substrate" evidence="15">
    <location>
        <position position="205"/>
    </location>
</feature>
<evidence type="ECO:0000256" key="13">
    <source>
        <dbReference type="ARBA" id="ARBA00032837"/>
    </source>
</evidence>
<name>A0A9N9TVK6_PHYSR</name>